<proteinExistence type="predicted"/>
<dbReference type="EMBL" id="VSSQ01000062">
    <property type="protein sequence ID" value="MPL71937.1"/>
    <property type="molecule type" value="Genomic_DNA"/>
</dbReference>
<protein>
    <submittedName>
        <fullName evidence="1">Uncharacterized protein</fullName>
    </submittedName>
</protein>
<reference evidence="1" key="1">
    <citation type="submission" date="2019-08" db="EMBL/GenBank/DDBJ databases">
        <authorList>
            <person name="Kucharzyk K."/>
            <person name="Murdoch R.W."/>
            <person name="Higgins S."/>
            <person name="Loffler F."/>
        </authorList>
    </citation>
    <scope>NUCLEOTIDE SEQUENCE</scope>
</reference>
<sequence>MAGKKVNSCQTGNSRIIYGFTGLEDYRDFMRLQYDYMSNHNRREVDSINDPGTIRSNAQSGWYGENVTPEEMTGKITEFKDPALLDRIYNKVSDKIPQSIKNKLKEKRMKFNDMGGVFSMDRFMMGMFKKPAFYSVFKKQYVAPAEIYQKGNNYYLKENNTDIEVHEKLTTSNKNVYAYFPQISNENKSIEIVIVAGANANISAEEMLYTGTAGIIISELCDKAGIKVKINVLMGSASQGENHLALIPMKNYNAPIDRNVMALLTSDARIFRHEMFKGIIANYDYFGKEVPWGLGRLITETEAIRIFEDQAIRSKLFAGEKVFFTSGLFSESAVFEKMDIILNNISE</sequence>
<accession>A0A644TZQ7</accession>
<dbReference type="AlphaFoldDB" id="A0A644TZQ7"/>
<evidence type="ECO:0000313" key="1">
    <source>
        <dbReference type="EMBL" id="MPL71937.1"/>
    </source>
</evidence>
<gene>
    <name evidence="1" type="ORF">SDC9_17716</name>
</gene>
<name>A0A644TZQ7_9ZZZZ</name>
<organism evidence="1">
    <name type="scientific">bioreactor metagenome</name>
    <dbReference type="NCBI Taxonomy" id="1076179"/>
    <lineage>
        <taxon>unclassified sequences</taxon>
        <taxon>metagenomes</taxon>
        <taxon>ecological metagenomes</taxon>
    </lineage>
</organism>
<comment type="caution">
    <text evidence="1">The sequence shown here is derived from an EMBL/GenBank/DDBJ whole genome shotgun (WGS) entry which is preliminary data.</text>
</comment>